<dbReference type="Proteomes" id="UP000187323">
    <property type="component" value="Unassembled WGS sequence"/>
</dbReference>
<dbReference type="EMBL" id="MPTO01000042">
    <property type="protein sequence ID" value="OME11075.1"/>
    <property type="molecule type" value="Genomic_DNA"/>
</dbReference>
<evidence type="ECO:0008006" key="4">
    <source>
        <dbReference type="Google" id="ProtNLM"/>
    </source>
</evidence>
<dbReference type="AlphaFoldDB" id="A0AB36J629"/>
<evidence type="ECO:0000256" key="1">
    <source>
        <dbReference type="SAM" id="MobiDB-lite"/>
    </source>
</evidence>
<gene>
    <name evidence="2" type="ORF">BSK47_29655</name>
</gene>
<reference evidence="2 3" key="1">
    <citation type="submission" date="2016-10" db="EMBL/GenBank/DDBJ databases">
        <title>Paenibacillus species isolates.</title>
        <authorList>
            <person name="Beno S.M."/>
        </authorList>
    </citation>
    <scope>NUCLEOTIDE SEQUENCE [LARGE SCALE GENOMIC DNA]</scope>
    <source>
        <strain evidence="2 3">FSL H7-0918</strain>
    </source>
</reference>
<proteinExistence type="predicted"/>
<sequence length="123" mass="13658">MRVSEDKRIEISLITGAKYNRKFYKASDKILILPSEVESLIKDGVIRREDVPELDDDEDEQNLLLEEMKLPALKKYAKEHGIDLGEASKIKEVLAVILKAGEADAGGDPKVSNSTETITTDTV</sequence>
<evidence type="ECO:0000313" key="3">
    <source>
        <dbReference type="Proteomes" id="UP000187323"/>
    </source>
</evidence>
<protein>
    <recommendedName>
        <fullName evidence="4">Rho termination factor N-terminal domain-containing protein</fullName>
    </recommendedName>
</protein>
<organism evidence="2 3">
    <name type="scientific">Paenibacillus odorifer</name>
    <dbReference type="NCBI Taxonomy" id="189426"/>
    <lineage>
        <taxon>Bacteria</taxon>
        <taxon>Bacillati</taxon>
        <taxon>Bacillota</taxon>
        <taxon>Bacilli</taxon>
        <taxon>Bacillales</taxon>
        <taxon>Paenibacillaceae</taxon>
        <taxon>Paenibacillus</taxon>
    </lineage>
</organism>
<feature type="region of interest" description="Disordered" evidence="1">
    <location>
        <begin position="104"/>
        <end position="123"/>
    </location>
</feature>
<name>A0AB36J629_9BACL</name>
<comment type="caution">
    <text evidence="2">The sequence shown here is derived from an EMBL/GenBank/DDBJ whole genome shotgun (WGS) entry which is preliminary data.</text>
</comment>
<evidence type="ECO:0000313" key="2">
    <source>
        <dbReference type="EMBL" id="OME11075.1"/>
    </source>
</evidence>
<accession>A0AB36J629</accession>
<feature type="compositionally biased region" description="Polar residues" evidence="1">
    <location>
        <begin position="111"/>
        <end position="123"/>
    </location>
</feature>